<name>A0ACA9MSX1_9GLOM</name>
<gene>
    <name evidence="1" type="ORF">SCALOS_LOCUS6990</name>
</gene>
<evidence type="ECO:0000313" key="1">
    <source>
        <dbReference type="EMBL" id="CAG8602966.1"/>
    </source>
</evidence>
<dbReference type="EMBL" id="CAJVPM010014732">
    <property type="protein sequence ID" value="CAG8602966.1"/>
    <property type="molecule type" value="Genomic_DNA"/>
</dbReference>
<organism evidence="1 2">
    <name type="scientific">Scutellospora calospora</name>
    <dbReference type="NCBI Taxonomy" id="85575"/>
    <lineage>
        <taxon>Eukaryota</taxon>
        <taxon>Fungi</taxon>
        <taxon>Fungi incertae sedis</taxon>
        <taxon>Mucoromycota</taxon>
        <taxon>Glomeromycotina</taxon>
        <taxon>Glomeromycetes</taxon>
        <taxon>Diversisporales</taxon>
        <taxon>Gigasporaceae</taxon>
        <taxon>Scutellospora</taxon>
    </lineage>
</organism>
<evidence type="ECO:0000313" key="2">
    <source>
        <dbReference type="Proteomes" id="UP000789860"/>
    </source>
</evidence>
<reference evidence="1" key="1">
    <citation type="submission" date="2021-06" db="EMBL/GenBank/DDBJ databases">
        <authorList>
            <person name="Kallberg Y."/>
            <person name="Tangrot J."/>
            <person name="Rosling A."/>
        </authorList>
    </citation>
    <scope>NUCLEOTIDE SEQUENCE</scope>
    <source>
        <strain evidence="1">AU212A</strain>
    </source>
</reference>
<proteinExistence type="predicted"/>
<dbReference type="Proteomes" id="UP000789860">
    <property type="component" value="Unassembled WGS sequence"/>
</dbReference>
<comment type="caution">
    <text evidence="1">The sequence shown here is derived from an EMBL/GenBank/DDBJ whole genome shotgun (WGS) entry which is preliminary data.</text>
</comment>
<keyword evidence="2" id="KW-1185">Reference proteome</keyword>
<protein>
    <submittedName>
        <fullName evidence="1">9507_t:CDS:1</fullName>
    </submittedName>
</protein>
<accession>A0ACA9MSX1</accession>
<sequence>MLDESEKLKRSKVVHKLIKEEAAKNYLPLVIMNVIKDYATRMLDLGLSVKKLKCTEVTNIKYKVCEVQNNHLGGNKDKKSDLEE</sequence>
<feature type="non-terminal residue" evidence="1">
    <location>
        <position position="84"/>
    </location>
</feature>